<dbReference type="KEGG" id="aji:C0Z10_11890"/>
<evidence type="ECO:0000256" key="1">
    <source>
        <dbReference type="ARBA" id="ARBA00022676"/>
    </source>
</evidence>
<dbReference type="AlphaFoldDB" id="A0A3T0S3F2"/>
<proteinExistence type="predicted"/>
<evidence type="ECO:0000313" key="4">
    <source>
        <dbReference type="EMBL" id="AZZ40887.1"/>
    </source>
</evidence>
<evidence type="ECO:0000313" key="5">
    <source>
        <dbReference type="Proteomes" id="UP000285875"/>
    </source>
</evidence>
<evidence type="ECO:0000259" key="3">
    <source>
        <dbReference type="Pfam" id="PF13439"/>
    </source>
</evidence>
<reference evidence="5" key="1">
    <citation type="submission" date="2017-12" db="EMBL/GenBank/DDBJ databases">
        <title>Whole genome sequencing of Acidipropionibacterium jensenii strains JS279 and JS280.</title>
        <authorList>
            <person name="Deptula P."/>
            <person name="Laine P."/>
            <person name="Smolander O.-P."/>
            <person name="Paulin L."/>
            <person name="Auvinen P."/>
            <person name="Varmanen P."/>
        </authorList>
    </citation>
    <scope>NUCLEOTIDE SEQUENCE [LARGE SCALE GENOMIC DNA]</scope>
    <source>
        <strain evidence="5">JS280</strain>
    </source>
</reference>
<dbReference type="GO" id="GO:0016757">
    <property type="term" value="F:glycosyltransferase activity"/>
    <property type="evidence" value="ECO:0007669"/>
    <property type="project" value="UniProtKB-KW"/>
</dbReference>
<organism evidence="4 5">
    <name type="scientific">Acidipropionibacterium jensenii</name>
    <dbReference type="NCBI Taxonomy" id="1749"/>
    <lineage>
        <taxon>Bacteria</taxon>
        <taxon>Bacillati</taxon>
        <taxon>Actinomycetota</taxon>
        <taxon>Actinomycetes</taxon>
        <taxon>Propionibacteriales</taxon>
        <taxon>Propionibacteriaceae</taxon>
        <taxon>Acidipropionibacterium</taxon>
    </lineage>
</organism>
<dbReference type="SUPFAM" id="SSF53756">
    <property type="entry name" value="UDP-Glycosyltransferase/glycogen phosphorylase"/>
    <property type="match status" value="1"/>
</dbReference>
<dbReference type="EMBL" id="CP025570">
    <property type="protein sequence ID" value="AZZ40887.1"/>
    <property type="molecule type" value="Genomic_DNA"/>
</dbReference>
<keyword evidence="1" id="KW-0328">Glycosyltransferase</keyword>
<accession>A0A3T0S3F2</accession>
<dbReference type="Pfam" id="PF13692">
    <property type="entry name" value="Glyco_trans_1_4"/>
    <property type="match status" value="1"/>
</dbReference>
<evidence type="ECO:0000256" key="2">
    <source>
        <dbReference type="ARBA" id="ARBA00022679"/>
    </source>
</evidence>
<dbReference type="InterPro" id="IPR028098">
    <property type="entry name" value="Glyco_trans_4-like_N"/>
</dbReference>
<dbReference type="PANTHER" id="PTHR12526">
    <property type="entry name" value="GLYCOSYLTRANSFERASE"/>
    <property type="match status" value="1"/>
</dbReference>
<sequence>MNGAAPRVVHLSTVHNGHDNRVFNKEARAIADAGYDFHLVISAERDGLDDGVPVVALHRTGGRVLRMLAGQPEAWRVLSRLRPQLLQIHDPELIPMALIWAFLSRFGRLSRSGQGRCKVIYDAHEDLVGQVDTKPYLNRLTRPLVRCAARILVGLADRGADGIVAATETVASRFTNPRTVVVHNYPWLANFTVDPAPVAGRLVYAGDLSQERRLSFMIDVVRVLRERVPKAHLVLTGRPLKGCGPVVEAAVAEGLVDHLGLVAPTRVPAVLASAQVGLVFLEPLPNYVRSLPTKLFEYMAAQVPFCASDFPAWRQMFAGYHAGRFADSESVQAAVQVLAEMLEDPAGCARMGAAGRAAVDRGLTFEAQAQVLLDLTAQLVGQP</sequence>
<name>A0A3T0S3F2_9ACTN</name>
<dbReference type="Pfam" id="PF13439">
    <property type="entry name" value="Glyco_transf_4"/>
    <property type="match status" value="1"/>
</dbReference>
<dbReference type="RefSeq" id="WP_097799952.1">
    <property type="nucleotide sequence ID" value="NZ_CP025570.1"/>
</dbReference>
<dbReference type="Proteomes" id="UP000285875">
    <property type="component" value="Chromosome"/>
</dbReference>
<protein>
    <submittedName>
        <fullName evidence="4">Glycosyl transferase family 1</fullName>
    </submittedName>
</protein>
<gene>
    <name evidence="4" type="ORF">C0Z10_11890</name>
</gene>
<feature type="domain" description="Glycosyltransferase subfamily 4-like N-terminal" evidence="3">
    <location>
        <begin position="26"/>
        <end position="184"/>
    </location>
</feature>
<dbReference type="Gene3D" id="3.40.50.2000">
    <property type="entry name" value="Glycogen Phosphorylase B"/>
    <property type="match status" value="2"/>
</dbReference>
<keyword evidence="2 4" id="KW-0808">Transferase</keyword>